<feature type="compositionally biased region" description="Basic and acidic residues" evidence="7">
    <location>
        <begin position="238"/>
        <end position="249"/>
    </location>
</feature>
<evidence type="ECO:0000256" key="1">
    <source>
        <dbReference type="ARBA" id="ARBA00004141"/>
    </source>
</evidence>
<feature type="transmembrane region" description="Helical" evidence="8">
    <location>
        <begin position="177"/>
        <end position="197"/>
    </location>
</feature>
<dbReference type="InterPro" id="IPR013861">
    <property type="entry name" value="TMEM115/Pdh1/Rbl19"/>
</dbReference>
<feature type="transmembrane region" description="Helical" evidence="8">
    <location>
        <begin position="149"/>
        <end position="171"/>
    </location>
</feature>
<accession>A0A7W9W909</accession>
<feature type="transmembrane region" description="Helical" evidence="8">
    <location>
        <begin position="96"/>
        <end position="118"/>
    </location>
</feature>
<dbReference type="GO" id="GO:0016020">
    <property type="term" value="C:membrane"/>
    <property type="evidence" value="ECO:0007669"/>
    <property type="project" value="UniProtKB-SubCell"/>
</dbReference>
<dbReference type="SUPFAM" id="SSF144091">
    <property type="entry name" value="Rhomboid-like"/>
    <property type="match status" value="1"/>
</dbReference>
<evidence type="ECO:0000256" key="8">
    <source>
        <dbReference type="SAM" id="Phobius"/>
    </source>
</evidence>
<dbReference type="AlphaFoldDB" id="A0A7W9W909"/>
<evidence type="ECO:0000256" key="5">
    <source>
        <dbReference type="ARBA" id="ARBA00022989"/>
    </source>
</evidence>
<dbReference type="InterPro" id="IPR035952">
    <property type="entry name" value="Rhomboid-like_sf"/>
</dbReference>
<evidence type="ECO:0000256" key="6">
    <source>
        <dbReference type="ARBA" id="ARBA00023136"/>
    </source>
</evidence>
<dbReference type="GO" id="GO:0004252">
    <property type="term" value="F:serine-type endopeptidase activity"/>
    <property type="evidence" value="ECO:0007669"/>
    <property type="project" value="TreeGrafter"/>
</dbReference>
<dbReference type="GO" id="GO:0006890">
    <property type="term" value="P:retrograde vesicle-mediated transport, Golgi to endoplasmic reticulum"/>
    <property type="evidence" value="ECO:0007669"/>
    <property type="project" value="InterPro"/>
</dbReference>
<dbReference type="Gene3D" id="1.20.1540.10">
    <property type="entry name" value="Rhomboid-like"/>
    <property type="match status" value="1"/>
</dbReference>
<dbReference type="SMART" id="SM01160">
    <property type="entry name" value="DUF1751"/>
    <property type="match status" value="1"/>
</dbReference>
<dbReference type="RefSeq" id="WP_184200622.1">
    <property type="nucleotide sequence ID" value="NZ_JACHGW010000004.1"/>
</dbReference>
<evidence type="ECO:0000256" key="3">
    <source>
        <dbReference type="ARBA" id="ARBA00022670"/>
    </source>
</evidence>
<keyword evidence="10" id="KW-1185">Reference proteome</keyword>
<evidence type="ECO:0000256" key="7">
    <source>
        <dbReference type="SAM" id="MobiDB-lite"/>
    </source>
</evidence>
<dbReference type="PANTHER" id="PTHR43066">
    <property type="entry name" value="RHOMBOID-RELATED PROTEIN"/>
    <property type="match status" value="1"/>
</dbReference>
<feature type="transmembrane region" description="Helical" evidence="8">
    <location>
        <begin position="20"/>
        <end position="38"/>
    </location>
</feature>
<protein>
    <submittedName>
        <fullName evidence="9">Membrane associated rhomboid family serine protease</fullName>
    </submittedName>
</protein>
<gene>
    <name evidence="9" type="ORF">HNQ39_003963</name>
</gene>
<keyword evidence="3 9" id="KW-0645">Protease</keyword>
<reference evidence="9 10" key="1">
    <citation type="submission" date="2020-08" db="EMBL/GenBank/DDBJ databases">
        <title>Genomic Encyclopedia of Type Strains, Phase IV (KMG-IV): sequencing the most valuable type-strain genomes for metagenomic binning, comparative biology and taxonomic classification.</title>
        <authorList>
            <person name="Goeker M."/>
        </authorList>
    </citation>
    <scope>NUCLEOTIDE SEQUENCE [LARGE SCALE GENOMIC DNA]</scope>
    <source>
        <strain evidence="9 10">DSM 23562</strain>
    </source>
</reference>
<dbReference type="PANTHER" id="PTHR43066:SF1">
    <property type="entry name" value="RHOMBOID PROTEIN 2"/>
    <property type="match status" value="1"/>
</dbReference>
<keyword evidence="5 8" id="KW-1133">Transmembrane helix</keyword>
<keyword evidence="6 8" id="KW-0472">Membrane</keyword>
<comment type="similarity">
    <text evidence="2">Belongs to the peptidase S54 family.</text>
</comment>
<keyword evidence="4 8" id="KW-0812">Transmembrane</keyword>
<organism evidence="9 10">
    <name type="scientific">Armatimonas rosea</name>
    <dbReference type="NCBI Taxonomy" id="685828"/>
    <lineage>
        <taxon>Bacteria</taxon>
        <taxon>Bacillati</taxon>
        <taxon>Armatimonadota</taxon>
        <taxon>Armatimonadia</taxon>
        <taxon>Armatimonadales</taxon>
        <taxon>Armatimonadaceae</taxon>
        <taxon>Armatimonas</taxon>
    </lineage>
</organism>
<dbReference type="Proteomes" id="UP000520814">
    <property type="component" value="Unassembled WGS sequence"/>
</dbReference>
<feature type="region of interest" description="Disordered" evidence="7">
    <location>
        <begin position="226"/>
        <end position="249"/>
    </location>
</feature>
<keyword evidence="3 9" id="KW-0378">Hydrolase</keyword>
<evidence type="ECO:0000256" key="4">
    <source>
        <dbReference type="ARBA" id="ARBA00022692"/>
    </source>
</evidence>
<feature type="transmembrane region" description="Helical" evidence="8">
    <location>
        <begin position="124"/>
        <end position="142"/>
    </location>
</feature>
<dbReference type="Pfam" id="PF08551">
    <property type="entry name" value="DUF1751"/>
    <property type="match status" value="1"/>
</dbReference>
<comment type="caution">
    <text evidence="9">The sequence shown here is derived from an EMBL/GenBank/DDBJ whole genome shotgun (WGS) entry which is preliminary data.</text>
</comment>
<feature type="transmembrane region" description="Helical" evidence="8">
    <location>
        <begin position="58"/>
        <end position="84"/>
    </location>
</feature>
<sequence>MYNQQSRPQLPRLSSRDTPLTIILIGASALTFLLDFFLRGDWLIRGLALTAESLHFPWTVVTWPLLGTGLLGTIFTGLWVWTLGGSMERAWGTERLLKFFLATTLVTSLTVLPVLLLLGTRGAVFAGLSIGFSPVALAWCWINRRETILFNFIFPIPALWIAALTAAFVFFGTASALGNPFAGFAGLSGCAAAWWWVRGGQEWAEKRFGKHKNTPNLRFADLDKDIRGARPTNNPFKKAREERERQERDKKIAEMFRNSGYKDEQE</sequence>
<dbReference type="GO" id="GO:0006508">
    <property type="term" value="P:proteolysis"/>
    <property type="evidence" value="ECO:0007669"/>
    <property type="project" value="UniProtKB-KW"/>
</dbReference>
<evidence type="ECO:0000313" key="9">
    <source>
        <dbReference type="EMBL" id="MBB6052142.1"/>
    </source>
</evidence>
<comment type="subcellular location">
    <subcellularLocation>
        <location evidence="1">Membrane</location>
        <topology evidence="1">Multi-pass membrane protein</topology>
    </subcellularLocation>
</comment>
<evidence type="ECO:0000256" key="2">
    <source>
        <dbReference type="ARBA" id="ARBA00009045"/>
    </source>
</evidence>
<proteinExistence type="inferred from homology"/>
<dbReference type="EMBL" id="JACHGW010000004">
    <property type="protein sequence ID" value="MBB6052142.1"/>
    <property type="molecule type" value="Genomic_DNA"/>
</dbReference>
<evidence type="ECO:0000313" key="10">
    <source>
        <dbReference type="Proteomes" id="UP000520814"/>
    </source>
</evidence>
<name>A0A7W9W909_ARMRO</name>